<keyword evidence="3 5" id="KW-0863">Zinc-finger</keyword>
<name>A0A9N8Z8E3_9GLOM</name>
<keyword evidence="1" id="KW-0479">Metal-binding</keyword>
<evidence type="ECO:0000256" key="4">
    <source>
        <dbReference type="ARBA" id="ARBA00022833"/>
    </source>
</evidence>
<accession>A0A9N8Z8E3</accession>
<sequence length="234" mass="25700">MLSDISPTPTMMEETLATSTASSNPNIFSLLSPNVQAQFDPSPQVPILQTTSPSSPPPTFTEVSYSPLEENTIVDIPMETDFDPKPYGCGIDGCNYTYNNSSGLFYHSKSAHPEAANDRPFQCAMPGCNKKYKNINGLEYHIKYRGSSEHKNDVNNQSAPKPYVCKVVGCKRSYKNQNGLTYHMENAHNNLNNSGSSIDASRKSINVATNNNTTQLLSSNSDNILRTFTTEPSV</sequence>
<dbReference type="OrthoDB" id="3269380at2759"/>
<dbReference type="PANTHER" id="PTHR23057">
    <property type="entry name" value="JUXTAPOSED WITH ANOTHER ZINC FINGER PROTEIN 1"/>
    <property type="match status" value="1"/>
</dbReference>
<evidence type="ECO:0000259" key="6">
    <source>
        <dbReference type="PROSITE" id="PS50157"/>
    </source>
</evidence>
<dbReference type="EMBL" id="CAJVPS010000317">
    <property type="protein sequence ID" value="CAG8476213.1"/>
    <property type="molecule type" value="Genomic_DNA"/>
</dbReference>
<dbReference type="PROSITE" id="PS00028">
    <property type="entry name" value="ZINC_FINGER_C2H2_1"/>
    <property type="match status" value="2"/>
</dbReference>
<evidence type="ECO:0000313" key="8">
    <source>
        <dbReference type="Proteomes" id="UP000789508"/>
    </source>
</evidence>
<evidence type="ECO:0000313" key="7">
    <source>
        <dbReference type="EMBL" id="CAG8476213.1"/>
    </source>
</evidence>
<dbReference type="GO" id="GO:0005634">
    <property type="term" value="C:nucleus"/>
    <property type="evidence" value="ECO:0007669"/>
    <property type="project" value="TreeGrafter"/>
</dbReference>
<keyword evidence="2" id="KW-0677">Repeat</keyword>
<dbReference type="SMART" id="SM00355">
    <property type="entry name" value="ZnF_C2H2"/>
    <property type="match status" value="3"/>
</dbReference>
<dbReference type="PANTHER" id="PTHR23057:SF0">
    <property type="entry name" value="JUXTAPOSED WITH ANOTHER ZINC FINGER PROTEIN 1"/>
    <property type="match status" value="1"/>
</dbReference>
<dbReference type="Pfam" id="PF00096">
    <property type="entry name" value="zf-C2H2"/>
    <property type="match status" value="1"/>
</dbReference>
<evidence type="ECO:0000256" key="3">
    <source>
        <dbReference type="ARBA" id="ARBA00022771"/>
    </source>
</evidence>
<feature type="domain" description="C2H2-type" evidence="6">
    <location>
        <begin position="163"/>
        <end position="193"/>
    </location>
</feature>
<proteinExistence type="predicted"/>
<dbReference type="GO" id="GO:0008270">
    <property type="term" value="F:zinc ion binding"/>
    <property type="evidence" value="ECO:0007669"/>
    <property type="project" value="UniProtKB-KW"/>
</dbReference>
<dbReference type="PROSITE" id="PS50157">
    <property type="entry name" value="ZINC_FINGER_C2H2_2"/>
    <property type="match status" value="1"/>
</dbReference>
<keyword evidence="8" id="KW-1185">Reference proteome</keyword>
<dbReference type="SUPFAM" id="SSF57667">
    <property type="entry name" value="beta-beta-alpha zinc fingers"/>
    <property type="match status" value="3"/>
</dbReference>
<dbReference type="InterPro" id="IPR051580">
    <property type="entry name" value="ZnF-Chromatin_assoc"/>
</dbReference>
<evidence type="ECO:0000256" key="1">
    <source>
        <dbReference type="ARBA" id="ARBA00022723"/>
    </source>
</evidence>
<comment type="caution">
    <text evidence="7">The sequence shown here is derived from an EMBL/GenBank/DDBJ whole genome shotgun (WGS) entry which is preliminary data.</text>
</comment>
<dbReference type="AlphaFoldDB" id="A0A9N8Z8E3"/>
<dbReference type="InterPro" id="IPR036236">
    <property type="entry name" value="Znf_C2H2_sf"/>
</dbReference>
<dbReference type="Proteomes" id="UP000789508">
    <property type="component" value="Unassembled WGS sequence"/>
</dbReference>
<reference evidence="7" key="1">
    <citation type="submission" date="2021-06" db="EMBL/GenBank/DDBJ databases">
        <authorList>
            <person name="Kallberg Y."/>
            <person name="Tangrot J."/>
            <person name="Rosling A."/>
        </authorList>
    </citation>
    <scope>NUCLEOTIDE SEQUENCE</scope>
    <source>
        <strain evidence="7">FL130A</strain>
    </source>
</reference>
<evidence type="ECO:0000256" key="5">
    <source>
        <dbReference type="PROSITE-ProRule" id="PRU00042"/>
    </source>
</evidence>
<evidence type="ECO:0000256" key="2">
    <source>
        <dbReference type="ARBA" id="ARBA00022737"/>
    </source>
</evidence>
<keyword evidence="4" id="KW-0862">Zinc</keyword>
<gene>
    <name evidence="7" type="ORF">ALEPTO_LOCUS2253</name>
</gene>
<dbReference type="Gene3D" id="3.30.160.60">
    <property type="entry name" value="Classic Zinc Finger"/>
    <property type="match status" value="2"/>
</dbReference>
<protein>
    <submittedName>
        <fullName evidence="7">14167_t:CDS:1</fullName>
    </submittedName>
</protein>
<organism evidence="7 8">
    <name type="scientific">Ambispora leptoticha</name>
    <dbReference type="NCBI Taxonomy" id="144679"/>
    <lineage>
        <taxon>Eukaryota</taxon>
        <taxon>Fungi</taxon>
        <taxon>Fungi incertae sedis</taxon>
        <taxon>Mucoromycota</taxon>
        <taxon>Glomeromycotina</taxon>
        <taxon>Glomeromycetes</taxon>
        <taxon>Archaeosporales</taxon>
        <taxon>Ambisporaceae</taxon>
        <taxon>Ambispora</taxon>
    </lineage>
</organism>
<dbReference type="InterPro" id="IPR013087">
    <property type="entry name" value="Znf_C2H2_type"/>
</dbReference>